<feature type="transmembrane region" description="Helical" evidence="7">
    <location>
        <begin position="481"/>
        <end position="503"/>
    </location>
</feature>
<feature type="region of interest" description="Disordered" evidence="6">
    <location>
        <begin position="508"/>
        <end position="554"/>
    </location>
</feature>
<feature type="transmembrane region" description="Helical" evidence="7">
    <location>
        <begin position="80"/>
        <end position="101"/>
    </location>
</feature>
<sequence length="554" mass="60475">VSCFEQNFSNLPVAQLQKAETKENESREETISEGSIDRIPIRLWVMHGAVMFGREFCYAMETALVTPVLLQIGLPEQYYSLTWFLSPILGLIFTPLIGSASDRCTLSWGRRRPFILALSIGVLFGVALFLNGSVIGLAIGDVPDKQPIGIVLTVLGVVVLDFCADATEGPIRAYLLDVVDSEEQDMALNIHAFSAGTWLGHVLAAVSSSDDRVLAELIFPGLTAVFFILSPCRFLTSTEAHSAAVLDEIPQQRIEKLLSEYEIQMQSALTQWHKATSCWLSEEGETETTVRLLWLSMLKMPKELLRLCVCHLLTWFSIIAEAVFYTDFMGQVIFQGDPKAPSNSTELHAYNAGVQMGCWGLVIYAATAAVSLLQKYLDNYDLSIKVIYILGTLGFSLGTAVMAMFPNVYVTMIMISTMGIVSMSISYCPYALLGQYHDIKEVRGRGFGIDCAILSCQVYISQILVASALGGVVDVVGTVRVIPMVASVGSFLGFLTATFLVIYPEVNEEPKEEQKGLGPPETTEGSSTSAEKPTVLKLTRKGTAASELEGESAV</sequence>
<dbReference type="PANTHER" id="PTHR19432">
    <property type="entry name" value="SUGAR TRANSPORTER"/>
    <property type="match status" value="1"/>
</dbReference>
<evidence type="ECO:0000256" key="1">
    <source>
        <dbReference type="ARBA" id="ARBA00004141"/>
    </source>
</evidence>
<dbReference type="Ensembl" id="ENSAPLT00000014847.2">
    <property type="protein sequence ID" value="ENSAPLP00000014076.2"/>
    <property type="gene ID" value="ENSAPLG00000014236.2"/>
</dbReference>
<evidence type="ECO:0000256" key="5">
    <source>
        <dbReference type="ARBA" id="ARBA00023136"/>
    </source>
</evidence>
<comment type="subcellular location">
    <subcellularLocation>
        <location evidence="1">Membrane</location>
        <topology evidence="1">Multi-pass membrane protein</topology>
    </subcellularLocation>
</comment>
<name>U3J3J9_ANAPP</name>
<reference evidence="8" key="3">
    <citation type="submission" date="2025-09" db="UniProtKB">
        <authorList>
            <consortium name="Ensembl"/>
        </authorList>
    </citation>
    <scope>IDENTIFICATION</scope>
</reference>
<dbReference type="Gene3D" id="1.20.1250.20">
    <property type="entry name" value="MFS general substrate transporter like domains"/>
    <property type="match status" value="2"/>
</dbReference>
<dbReference type="FunFam" id="1.20.1250.20:FF:000328">
    <property type="entry name" value="Solute carrier family 45 member 4"/>
    <property type="match status" value="1"/>
</dbReference>
<keyword evidence="5 7" id="KW-0472">Membrane</keyword>
<keyword evidence="2" id="KW-0813">Transport</keyword>
<dbReference type="STRING" id="8840.ENSAPLP00000014076"/>
<dbReference type="CDD" id="cd17313">
    <property type="entry name" value="MFS_SLC45_SUC"/>
    <property type="match status" value="1"/>
</dbReference>
<evidence type="ECO:0000256" key="3">
    <source>
        <dbReference type="ARBA" id="ARBA00022692"/>
    </source>
</evidence>
<reference evidence="8 9" key="1">
    <citation type="submission" date="2017-10" db="EMBL/GenBank/DDBJ databases">
        <title>A new Pekin duck reference genome.</title>
        <authorList>
            <person name="Hou Z.-C."/>
            <person name="Zhou Z.-K."/>
            <person name="Zhu F."/>
            <person name="Hou S.-S."/>
        </authorList>
    </citation>
    <scope>NUCLEOTIDE SEQUENCE [LARGE SCALE GENOMIC DNA]</scope>
</reference>
<dbReference type="Proteomes" id="UP000016666">
    <property type="component" value="Chromosome 2"/>
</dbReference>
<evidence type="ECO:0000256" key="7">
    <source>
        <dbReference type="SAM" id="Phobius"/>
    </source>
</evidence>
<feature type="transmembrane region" description="Helical" evidence="7">
    <location>
        <begin position="386"/>
        <end position="405"/>
    </location>
</feature>
<keyword evidence="4 7" id="KW-1133">Transmembrane helix</keyword>
<feature type="transmembrane region" description="Helical" evidence="7">
    <location>
        <begin position="304"/>
        <end position="325"/>
    </location>
</feature>
<gene>
    <name evidence="8" type="primary">SLC45A4</name>
</gene>
<feature type="transmembrane region" description="Helical" evidence="7">
    <location>
        <begin position="411"/>
        <end position="434"/>
    </location>
</feature>
<evidence type="ECO:0000256" key="2">
    <source>
        <dbReference type="ARBA" id="ARBA00022448"/>
    </source>
</evidence>
<feature type="transmembrane region" description="Helical" evidence="7">
    <location>
        <begin position="146"/>
        <end position="164"/>
    </location>
</feature>
<feature type="transmembrane region" description="Helical" evidence="7">
    <location>
        <begin position="113"/>
        <end position="140"/>
    </location>
</feature>
<evidence type="ECO:0000313" key="9">
    <source>
        <dbReference type="Proteomes" id="UP000016666"/>
    </source>
</evidence>
<dbReference type="Pfam" id="PF13347">
    <property type="entry name" value="MFS_2"/>
    <property type="match status" value="1"/>
</dbReference>
<protein>
    <submittedName>
        <fullName evidence="8">Solute carrier family 45 member 4</fullName>
    </submittedName>
</protein>
<proteinExistence type="predicted"/>
<dbReference type="AlphaFoldDB" id="U3J3J9"/>
<dbReference type="OMA" id="STTMCKV"/>
<evidence type="ECO:0000313" key="8">
    <source>
        <dbReference type="Ensembl" id="ENSAPLP00000014076.2"/>
    </source>
</evidence>
<feature type="transmembrane region" description="Helical" evidence="7">
    <location>
        <begin position="352"/>
        <end position="374"/>
    </location>
</feature>
<reference evidence="8" key="2">
    <citation type="submission" date="2025-08" db="UniProtKB">
        <authorList>
            <consortium name="Ensembl"/>
        </authorList>
    </citation>
    <scope>IDENTIFICATION</scope>
</reference>
<dbReference type="GeneTree" id="ENSGT00950000182914"/>
<keyword evidence="9" id="KW-1185">Reference proteome</keyword>
<keyword evidence="3 7" id="KW-0812">Transmembrane</keyword>
<dbReference type="PANTHER" id="PTHR19432:SF7">
    <property type="entry name" value="SOLUTE CARRIER FAMILY 45 MEMBER 4"/>
    <property type="match status" value="1"/>
</dbReference>
<accession>U3J3J9</accession>
<organism evidence="8 9">
    <name type="scientific">Anas platyrhynchos platyrhynchos</name>
    <name type="common">Northern mallard</name>
    <dbReference type="NCBI Taxonomy" id="8840"/>
    <lineage>
        <taxon>Eukaryota</taxon>
        <taxon>Metazoa</taxon>
        <taxon>Chordata</taxon>
        <taxon>Craniata</taxon>
        <taxon>Vertebrata</taxon>
        <taxon>Euteleostomi</taxon>
        <taxon>Archelosauria</taxon>
        <taxon>Archosauria</taxon>
        <taxon>Dinosauria</taxon>
        <taxon>Saurischia</taxon>
        <taxon>Theropoda</taxon>
        <taxon>Coelurosauria</taxon>
        <taxon>Aves</taxon>
        <taxon>Neognathae</taxon>
        <taxon>Galloanserae</taxon>
        <taxon>Anseriformes</taxon>
        <taxon>Anatidae</taxon>
        <taxon>Anatinae</taxon>
        <taxon>Anas</taxon>
    </lineage>
</organism>
<dbReference type="SUPFAM" id="SSF103473">
    <property type="entry name" value="MFS general substrate transporter"/>
    <property type="match status" value="1"/>
</dbReference>
<feature type="transmembrane region" description="Helical" evidence="7">
    <location>
        <begin position="446"/>
        <end position="469"/>
    </location>
</feature>
<evidence type="ECO:0000256" key="6">
    <source>
        <dbReference type="SAM" id="MobiDB-lite"/>
    </source>
</evidence>
<evidence type="ECO:0000256" key="4">
    <source>
        <dbReference type="ARBA" id="ARBA00022989"/>
    </source>
</evidence>
<dbReference type="GO" id="GO:0008506">
    <property type="term" value="F:sucrose:proton symporter activity"/>
    <property type="evidence" value="ECO:0007669"/>
    <property type="project" value="TreeGrafter"/>
</dbReference>
<dbReference type="GO" id="GO:0016020">
    <property type="term" value="C:membrane"/>
    <property type="evidence" value="ECO:0007669"/>
    <property type="project" value="UniProtKB-SubCell"/>
</dbReference>
<dbReference type="InterPro" id="IPR036259">
    <property type="entry name" value="MFS_trans_sf"/>
</dbReference>